<dbReference type="InterPro" id="IPR007627">
    <property type="entry name" value="RNA_pol_sigma70_r2"/>
</dbReference>
<protein>
    <submittedName>
        <fullName evidence="7">RNA polymerase, sigma-24 subunit, ECF subfamily</fullName>
    </submittedName>
</protein>
<dbReference type="Gene3D" id="1.10.1740.10">
    <property type="match status" value="1"/>
</dbReference>
<keyword evidence="2" id="KW-0805">Transcription regulation</keyword>
<keyword evidence="8" id="KW-1185">Reference proteome</keyword>
<gene>
    <name evidence="7" type="ordered locus">Rmar_2075</name>
</gene>
<keyword evidence="3" id="KW-0731">Sigma factor</keyword>
<dbReference type="NCBIfam" id="TIGR02985">
    <property type="entry name" value="Sig70_bacteroi1"/>
    <property type="match status" value="1"/>
</dbReference>
<dbReference type="Proteomes" id="UP000002221">
    <property type="component" value="Chromosome"/>
</dbReference>
<dbReference type="InterPro" id="IPR013249">
    <property type="entry name" value="RNA_pol_sigma70_r4_t2"/>
</dbReference>
<dbReference type="CDD" id="cd06171">
    <property type="entry name" value="Sigma70_r4"/>
    <property type="match status" value="1"/>
</dbReference>
<dbReference type="STRING" id="518766.Rmar_2075"/>
<dbReference type="SUPFAM" id="SSF88946">
    <property type="entry name" value="Sigma2 domain of RNA polymerase sigma factors"/>
    <property type="match status" value="1"/>
</dbReference>
<dbReference type="RefSeq" id="WP_012844567.1">
    <property type="nucleotide sequence ID" value="NC_013501.1"/>
</dbReference>
<reference evidence="7 8" key="1">
    <citation type="journal article" date="2009" name="Stand. Genomic Sci.">
        <title>Complete genome sequence of Rhodothermus marinus type strain (R-10).</title>
        <authorList>
            <person name="Nolan M."/>
            <person name="Tindall B.J."/>
            <person name="Pomrenke H."/>
            <person name="Lapidus A."/>
            <person name="Copeland A."/>
            <person name="Glavina Del Rio T."/>
            <person name="Lucas S."/>
            <person name="Chen F."/>
            <person name="Tice H."/>
            <person name="Cheng J.F."/>
            <person name="Saunders E."/>
            <person name="Han C."/>
            <person name="Bruce D."/>
            <person name="Goodwin L."/>
            <person name="Chain P."/>
            <person name="Pitluck S."/>
            <person name="Ovchinikova G."/>
            <person name="Pati A."/>
            <person name="Ivanova N."/>
            <person name="Mavromatis K."/>
            <person name="Chen A."/>
            <person name="Palaniappan K."/>
            <person name="Land M."/>
            <person name="Hauser L."/>
            <person name="Chang Y.J."/>
            <person name="Jeffries C.D."/>
            <person name="Brettin T."/>
            <person name="Goker M."/>
            <person name="Bristow J."/>
            <person name="Eisen J.A."/>
            <person name="Markowitz V."/>
            <person name="Hugenholtz P."/>
            <person name="Kyrpides N.C."/>
            <person name="Klenk H.P."/>
            <person name="Detter J.C."/>
        </authorList>
    </citation>
    <scope>NUCLEOTIDE SEQUENCE [LARGE SCALE GENOMIC DNA]</scope>
    <source>
        <strain evidence="8">ATCC 43812 / DSM 4252 / R-10</strain>
    </source>
</reference>
<evidence type="ECO:0000313" key="8">
    <source>
        <dbReference type="Proteomes" id="UP000002221"/>
    </source>
</evidence>
<dbReference type="Gene3D" id="1.10.10.10">
    <property type="entry name" value="Winged helix-like DNA-binding domain superfamily/Winged helix DNA-binding domain"/>
    <property type="match status" value="1"/>
</dbReference>
<dbReference type="EMBL" id="CP001807">
    <property type="protein sequence ID" value="ACY48956.1"/>
    <property type="molecule type" value="Genomic_DNA"/>
</dbReference>
<dbReference type="AlphaFoldDB" id="D0MD44"/>
<dbReference type="SUPFAM" id="SSF88659">
    <property type="entry name" value="Sigma3 and sigma4 domains of RNA polymerase sigma factors"/>
    <property type="match status" value="1"/>
</dbReference>
<dbReference type="InterPro" id="IPR036388">
    <property type="entry name" value="WH-like_DNA-bd_sf"/>
</dbReference>
<feature type="domain" description="RNA polymerase sigma-70 region 2" evidence="5">
    <location>
        <begin position="17"/>
        <end position="82"/>
    </location>
</feature>
<feature type="domain" description="RNA polymerase sigma factor 70 region 4 type 2" evidence="6">
    <location>
        <begin position="114"/>
        <end position="165"/>
    </location>
</feature>
<evidence type="ECO:0000256" key="2">
    <source>
        <dbReference type="ARBA" id="ARBA00023015"/>
    </source>
</evidence>
<dbReference type="InterPro" id="IPR013325">
    <property type="entry name" value="RNA_pol_sigma_r2"/>
</dbReference>
<evidence type="ECO:0000313" key="7">
    <source>
        <dbReference type="EMBL" id="ACY48956.1"/>
    </source>
</evidence>
<evidence type="ECO:0000259" key="5">
    <source>
        <dbReference type="Pfam" id="PF04542"/>
    </source>
</evidence>
<evidence type="ECO:0000256" key="3">
    <source>
        <dbReference type="ARBA" id="ARBA00023082"/>
    </source>
</evidence>
<dbReference type="GO" id="GO:0003677">
    <property type="term" value="F:DNA binding"/>
    <property type="evidence" value="ECO:0007669"/>
    <property type="project" value="InterPro"/>
</dbReference>
<dbReference type="PANTHER" id="PTHR43133:SF46">
    <property type="entry name" value="RNA POLYMERASE SIGMA-70 FACTOR ECF SUBFAMILY"/>
    <property type="match status" value="1"/>
</dbReference>
<dbReference type="InterPro" id="IPR014327">
    <property type="entry name" value="RNA_pol_sigma70_bacteroid"/>
</dbReference>
<dbReference type="InterPro" id="IPR039425">
    <property type="entry name" value="RNA_pol_sigma-70-like"/>
</dbReference>
<dbReference type="eggNOG" id="COG1595">
    <property type="taxonomic scope" value="Bacteria"/>
</dbReference>
<evidence type="ECO:0000256" key="4">
    <source>
        <dbReference type="ARBA" id="ARBA00023163"/>
    </source>
</evidence>
<evidence type="ECO:0000256" key="1">
    <source>
        <dbReference type="ARBA" id="ARBA00010641"/>
    </source>
</evidence>
<dbReference type="InterPro" id="IPR014284">
    <property type="entry name" value="RNA_pol_sigma-70_dom"/>
</dbReference>
<dbReference type="OrthoDB" id="1524077at2"/>
<organism evidence="7 8">
    <name type="scientific">Rhodothermus marinus (strain ATCC 43812 / DSM 4252 / R-10)</name>
    <name type="common">Rhodothermus obamensis</name>
    <dbReference type="NCBI Taxonomy" id="518766"/>
    <lineage>
        <taxon>Bacteria</taxon>
        <taxon>Pseudomonadati</taxon>
        <taxon>Rhodothermota</taxon>
        <taxon>Rhodothermia</taxon>
        <taxon>Rhodothermales</taxon>
        <taxon>Rhodothermaceae</taxon>
        <taxon>Rhodothermus</taxon>
    </lineage>
</organism>
<keyword evidence="4" id="KW-0804">Transcription</keyword>
<dbReference type="GO" id="GO:0006352">
    <property type="term" value="P:DNA-templated transcription initiation"/>
    <property type="evidence" value="ECO:0007669"/>
    <property type="project" value="InterPro"/>
</dbReference>
<dbReference type="HOGENOM" id="CLU_047691_4_4_10"/>
<evidence type="ECO:0000259" key="6">
    <source>
        <dbReference type="Pfam" id="PF08281"/>
    </source>
</evidence>
<dbReference type="GO" id="GO:0016987">
    <property type="term" value="F:sigma factor activity"/>
    <property type="evidence" value="ECO:0007669"/>
    <property type="project" value="UniProtKB-KW"/>
</dbReference>
<sequence length="173" mass="20616">MPLEPAHSRYRFFRQFFLQYYAELCDFAQRFLQDPDEVEDLVQGAFVRAWEREIDWDDTERARLYLYRSVRNAALNYLAHQKMKRRRLEQFHEQAARWSPSPEQAVQAAELTAAIERALAQLPETRRTIFLLSRYHGLSYREIAEVMGISVKTVETQMGRALRFLSQYLHPLT</sequence>
<dbReference type="KEGG" id="rmr:Rmar_2075"/>
<accession>D0MD44</accession>
<dbReference type="Pfam" id="PF04542">
    <property type="entry name" value="Sigma70_r2"/>
    <property type="match status" value="1"/>
</dbReference>
<name>D0MD44_RHOM4</name>
<dbReference type="InterPro" id="IPR013324">
    <property type="entry name" value="RNA_pol_sigma_r3/r4-like"/>
</dbReference>
<proteinExistence type="inferred from homology"/>
<dbReference type="PANTHER" id="PTHR43133">
    <property type="entry name" value="RNA POLYMERASE ECF-TYPE SIGMA FACTO"/>
    <property type="match status" value="1"/>
</dbReference>
<comment type="similarity">
    <text evidence="1">Belongs to the sigma-70 factor family. ECF subfamily.</text>
</comment>
<dbReference type="Pfam" id="PF08281">
    <property type="entry name" value="Sigma70_r4_2"/>
    <property type="match status" value="1"/>
</dbReference>
<dbReference type="NCBIfam" id="TIGR02937">
    <property type="entry name" value="sigma70-ECF"/>
    <property type="match status" value="1"/>
</dbReference>